<dbReference type="InterPro" id="IPR043131">
    <property type="entry name" value="BCAT-like_N"/>
</dbReference>
<keyword evidence="1" id="KW-0808">Transferase</keyword>
<name>T0YM28_9ZZZZ</name>
<sequence>MELEHGAKVWMDGTLVDYGAAQVHILAHTLHYGVGVFEGIRAYPTPGGPAIFRLEEH</sequence>
<reference evidence="1" key="1">
    <citation type="submission" date="2013-08" db="EMBL/GenBank/DDBJ databases">
        <authorList>
            <person name="Mendez C."/>
            <person name="Richter M."/>
            <person name="Ferrer M."/>
            <person name="Sanchez J."/>
        </authorList>
    </citation>
    <scope>NUCLEOTIDE SEQUENCE</scope>
</reference>
<protein>
    <submittedName>
        <fullName evidence="1">Branched-chain amino acid aminotransferase</fullName>
    </submittedName>
</protein>
<proteinExistence type="predicted"/>
<dbReference type="SUPFAM" id="SSF56752">
    <property type="entry name" value="D-aminoacid aminotransferase-like PLP-dependent enzymes"/>
    <property type="match status" value="1"/>
</dbReference>
<organism evidence="1">
    <name type="scientific">mine drainage metagenome</name>
    <dbReference type="NCBI Taxonomy" id="410659"/>
    <lineage>
        <taxon>unclassified sequences</taxon>
        <taxon>metagenomes</taxon>
        <taxon>ecological metagenomes</taxon>
    </lineage>
</organism>
<dbReference type="AlphaFoldDB" id="T0YM28"/>
<accession>T0YM28</accession>
<dbReference type="EMBL" id="AUZY01011834">
    <property type="protein sequence ID" value="EQD32962.1"/>
    <property type="molecule type" value="Genomic_DNA"/>
</dbReference>
<feature type="non-terminal residue" evidence="1">
    <location>
        <position position="57"/>
    </location>
</feature>
<dbReference type="GO" id="GO:0008483">
    <property type="term" value="F:transaminase activity"/>
    <property type="evidence" value="ECO:0007669"/>
    <property type="project" value="UniProtKB-KW"/>
</dbReference>
<comment type="caution">
    <text evidence="1">The sequence shown here is derived from an EMBL/GenBank/DDBJ whole genome shotgun (WGS) entry which is preliminary data.</text>
</comment>
<keyword evidence="1" id="KW-0032">Aminotransferase</keyword>
<dbReference type="InterPro" id="IPR036038">
    <property type="entry name" value="Aminotransferase-like"/>
</dbReference>
<dbReference type="Gene3D" id="3.30.470.10">
    <property type="match status" value="1"/>
</dbReference>
<gene>
    <name evidence="1" type="ORF">B1B_17696</name>
</gene>
<evidence type="ECO:0000313" key="1">
    <source>
        <dbReference type="EMBL" id="EQD32962.1"/>
    </source>
</evidence>
<reference evidence="1" key="2">
    <citation type="journal article" date="2014" name="ISME J.">
        <title>Microbial stratification in low pH oxic and suboxic macroscopic growths along an acid mine drainage.</title>
        <authorList>
            <person name="Mendez-Garcia C."/>
            <person name="Mesa V."/>
            <person name="Sprenger R.R."/>
            <person name="Richter M."/>
            <person name="Diez M.S."/>
            <person name="Solano J."/>
            <person name="Bargiela R."/>
            <person name="Golyshina O.V."/>
            <person name="Manteca A."/>
            <person name="Ramos J.L."/>
            <person name="Gallego J.R."/>
            <person name="Llorente I."/>
            <person name="Martins Dos Santos V.A."/>
            <person name="Jensen O.N."/>
            <person name="Pelaez A.I."/>
            <person name="Sanchez J."/>
            <person name="Ferrer M."/>
        </authorList>
    </citation>
    <scope>NUCLEOTIDE SEQUENCE</scope>
</reference>